<sequence length="642" mass="74501">MLRAPVAGSMAEPGSRQQDEGFSQFVALYQPALLASGVPRLYWQSLHRKLEGEIFDAGEMFGIMQVEEVEEEEEEEQRLEIERELKKKANPGMEPSFKVIVTNENGLSASDPNCIFLIDHAWTYRVEHARHQLIEVPGLLHRMANLMGIEFHGEAPDADVVEMVLKEMWKYNQTYQLSHGTAEEKVPVWYIMDEFGSRIQHSDEPTFGTAPFYYVPQQLSYTILWPLRDLSNGGEVSRDYAYGETDPLIRSCLLVPWQSADVTHISHHTPEPSEDHYQAIFAENKESMPLPVEPSLHDKSKIFKVHTDMQQVLNGVNHPRFVFTNDEKEADILFHFSHFKDYKTLSTERPHVLLNQFPCENLLTVKDCLASVSRRVGGAEGPKWLPRTFNLKTELPQFISYFKQREERGEDNHWICKPWNLARSLDTHVTTNLSYIVRQRENTPKVVSKYIENPVLFHRDDVGMVKFDIRYVVLLRSVRPLKVFAYNVFWLRFANRPFTLEDLDDYEKHFTVMNYASSVQLKQIHCDEFITLFEKQYPEYPWKSIEAEIFKTFGELFRAATSKPAPLGICDYQSSRAIYAIDLMLKWDTDTAGKPVMQPQILEVNFNPDCARACKYHPHFFNDVFSTLFLDETENCNVTAIQ</sequence>
<dbReference type="Pfam" id="PF03133">
    <property type="entry name" value="TTL"/>
    <property type="match status" value="1"/>
</dbReference>
<dbReference type="InterPro" id="IPR027749">
    <property type="entry name" value="TTLL12"/>
</dbReference>
<dbReference type="Proteomes" id="UP000770717">
    <property type="component" value="Unassembled WGS sequence"/>
</dbReference>
<feature type="domain" description="Tubulin--tyrosine ligase-like protein 12 SET-like" evidence="1">
    <location>
        <begin position="87"/>
        <end position="261"/>
    </location>
</feature>
<evidence type="ECO:0000259" key="1">
    <source>
        <dbReference type="Pfam" id="PF25556"/>
    </source>
</evidence>
<comment type="caution">
    <text evidence="2">The sequence shown here is derived from an EMBL/GenBank/DDBJ whole genome shotgun (WGS) entry which is preliminary data.</text>
</comment>
<evidence type="ECO:0000313" key="2">
    <source>
        <dbReference type="EMBL" id="KAG9491244.1"/>
    </source>
</evidence>
<keyword evidence="3" id="KW-1185">Reference proteome</keyword>
<dbReference type="OrthoDB" id="60477at2759"/>
<dbReference type="PANTHER" id="PTHR46088">
    <property type="entry name" value="TUBULIN--TYROSINE LIGASE-LIKE PROTEIN 12"/>
    <property type="match status" value="1"/>
</dbReference>
<dbReference type="Pfam" id="PF25556">
    <property type="entry name" value="SET_TTL"/>
    <property type="match status" value="1"/>
</dbReference>
<evidence type="ECO:0000313" key="3">
    <source>
        <dbReference type="Proteomes" id="UP000770717"/>
    </source>
</evidence>
<accession>A0A8J6FPC7</accession>
<organism evidence="2 3">
    <name type="scientific">Eleutherodactylus coqui</name>
    <name type="common">Puerto Rican coqui</name>
    <dbReference type="NCBI Taxonomy" id="57060"/>
    <lineage>
        <taxon>Eukaryota</taxon>
        <taxon>Metazoa</taxon>
        <taxon>Chordata</taxon>
        <taxon>Craniata</taxon>
        <taxon>Vertebrata</taxon>
        <taxon>Euteleostomi</taxon>
        <taxon>Amphibia</taxon>
        <taxon>Batrachia</taxon>
        <taxon>Anura</taxon>
        <taxon>Neobatrachia</taxon>
        <taxon>Hyloidea</taxon>
        <taxon>Eleutherodactylidae</taxon>
        <taxon>Eleutherodactylinae</taxon>
        <taxon>Eleutherodactylus</taxon>
        <taxon>Eleutherodactylus</taxon>
    </lineage>
</organism>
<name>A0A8J6FPC7_ELECQ</name>
<dbReference type="AlphaFoldDB" id="A0A8J6FPC7"/>
<dbReference type="InterPro" id="IPR004344">
    <property type="entry name" value="TTL/TTLL_fam"/>
</dbReference>
<reference evidence="2" key="1">
    <citation type="thesis" date="2020" institute="ProQuest LLC" country="789 East Eisenhower Parkway, Ann Arbor, MI, USA">
        <title>Comparative Genomics and Chromosome Evolution.</title>
        <authorList>
            <person name="Mudd A.B."/>
        </authorList>
    </citation>
    <scope>NUCLEOTIDE SEQUENCE</scope>
    <source>
        <strain evidence="2">HN-11 Male</strain>
        <tissue evidence="2">Kidney and liver</tissue>
    </source>
</reference>
<dbReference type="EMBL" id="WNTK01000002">
    <property type="protein sequence ID" value="KAG9491244.1"/>
    <property type="molecule type" value="Genomic_DNA"/>
</dbReference>
<dbReference type="PROSITE" id="PS51221">
    <property type="entry name" value="TTL"/>
    <property type="match status" value="1"/>
</dbReference>
<proteinExistence type="predicted"/>
<dbReference type="PANTHER" id="PTHR46088:SF1">
    <property type="entry name" value="TUBULIN--TYROSINE LIGASE-LIKE PROTEIN 12"/>
    <property type="match status" value="1"/>
</dbReference>
<gene>
    <name evidence="2" type="ORF">GDO78_006553</name>
</gene>
<dbReference type="Gene3D" id="3.30.470.20">
    <property type="entry name" value="ATP-grasp fold, B domain"/>
    <property type="match status" value="1"/>
</dbReference>
<protein>
    <recommendedName>
        <fullName evidence="1">Tubulin--tyrosine ligase-like protein 12 SET-like domain-containing protein</fullName>
    </recommendedName>
</protein>
<dbReference type="InterPro" id="IPR057954">
    <property type="entry name" value="SET_TTL12"/>
</dbReference>
<dbReference type="GO" id="GO:0005737">
    <property type="term" value="C:cytoplasm"/>
    <property type="evidence" value="ECO:0007669"/>
    <property type="project" value="TreeGrafter"/>
</dbReference>